<dbReference type="Pfam" id="PF18737">
    <property type="entry name" value="HEPN_MAE_28990"/>
    <property type="match status" value="1"/>
</dbReference>
<dbReference type="KEGG" id="ngf:FRF71_10530"/>
<evidence type="ECO:0000259" key="1">
    <source>
        <dbReference type="Pfam" id="PF18737"/>
    </source>
</evidence>
<dbReference type="RefSeq" id="WP_147090609.1">
    <property type="nucleotide sequence ID" value="NZ_BAABJD010000005.1"/>
</dbReference>
<dbReference type="REBASE" id="370110">
    <property type="entry name" value="R2.NgiFW6ORF10535P"/>
</dbReference>
<keyword evidence="3" id="KW-1185">Reference proteome</keyword>
<gene>
    <name evidence="2" type="ORF">FRF71_10530</name>
</gene>
<evidence type="ECO:0000313" key="3">
    <source>
        <dbReference type="Proteomes" id="UP000321172"/>
    </source>
</evidence>
<dbReference type="OrthoDB" id="571721at2"/>
<proteinExistence type="predicted"/>
<evidence type="ECO:0000313" key="2">
    <source>
        <dbReference type="EMBL" id="QEA16530.1"/>
    </source>
</evidence>
<dbReference type="AlphaFoldDB" id="A0A5B8S539"/>
<sequence>MSLRAALSDRREEFDAHFALAEALQDRMMLDSTLGPVSLSVRHINTIKSGLLVHLYNIVEAIMSEALSAVGSALGSSDPRQWTEHSLREWLREAIVARTTDGNEDGRLATVFQMSTLLLTPSISGPQALKKPSGTWDDKAIAKCIERLNVSFWMPADIWTRIASDPGYGDKTPLQFLALRRNAIAHGRRSFEDGASDQSLPAIRKLADVVLDYMEYVAKAFEEHVANQAHIVAAI</sequence>
<protein>
    <recommendedName>
        <fullName evidence="1">MAE-28990/MAE-18760-like HEPN domain-containing protein</fullName>
    </recommendedName>
</protein>
<feature type="domain" description="MAE-28990/MAE-18760-like HEPN" evidence="1">
    <location>
        <begin position="5"/>
        <end position="228"/>
    </location>
</feature>
<name>A0A5B8S539_9SPHN</name>
<dbReference type="EMBL" id="CP042345">
    <property type="protein sequence ID" value="QEA16530.1"/>
    <property type="molecule type" value="Genomic_DNA"/>
</dbReference>
<organism evidence="2 3">
    <name type="scientific">Novosphingobium ginsenosidimutans</name>
    <dbReference type="NCBI Taxonomy" id="1176536"/>
    <lineage>
        <taxon>Bacteria</taxon>
        <taxon>Pseudomonadati</taxon>
        <taxon>Pseudomonadota</taxon>
        <taxon>Alphaproteobacteria</taxon>
        <taxon>Sphingomonadales</taxon>
        <taxon>Sphingomonadaceae</taxon>
        <taxon>Novosphingobium</taxon>
    </lineage>
</organism>
<accession>A0A5B8S539</accession>
<dbReference type="Proteomes" id="UP000321172">
    <property type="component" value="Chromosome"/>
</dbReference>
<dbReference type="InterPro" id="IPR040788">
    <property type="entry name" value="HEPN_MAE_28990"/>
</dbReference>
<reference evidence="2 3" key="1">
    <citation type="journal article" date="2013" name="J. Microbiol. Biotechnol.">
        <title>Novosphingobium ginsenosidimutans sp. nov., with the ability to convert ginsenoside.</title>
        <authorList>
            <person name="Kim J.K."/>
            <person name="He D."/>
            <person name="Liu Q.M."/>
            <person name="Park H.Y."/>
            <person name="Jung M.S."/>
            <person name="Yoon M.H."/>
            <person name="Kim S.C."/>
            <person name="Im W.T."/>
        </authorList>
    </citation>
    <scope>NUCLEOTIDE SEQUENCE [LARGE SCALE GENOMIC DNA]</scope>
    <source>
        <strain evidence="2 3">FW-6</strain>
    </source>
</reference>